<accession>A0A8S5NMJ8</accession>
<evidence type="ECO:0000313" key="1">
    <source>
        <dbReference type="EMBL" id="DAD95299.1"/>
    </source>
</evidence>
<organism evidence="1">
    <name type="scientific">Podoviridae sp. ctsNK10</name>
    <dbReference type="NCBI Taxonomy" id="2826582"/>
    <lineage>
        <taxon>Viruses</taxon>
        <taxon>Duplodnaviria</taxon>
        <taxon>Heunggongvirae</taxon>
        <taxon>Uroviricota</taxon>
        <taxon>Caudoviricetes</taxon>
    </lineage>
</organism>
<dbReference type="EMBL" id="BK015191">
    <property type="protein sequence ID" value="DAD95299.1"/>
    <property type="molecule type" value="Genomic_DNA"/>
</dbReference>
<reference evidence="1" key="1">
    <citation type="journal article" date="2021" name="Proc. Natl. Acad. Sci. U.S.A.">
        <title>A Catalog of Tens of Thousands of Viruses from Human Metagenomes Reveals Hidden Associations with Chronic Diseases.</title>
        <authorList>
            <person name="Tisza M.J."/>
            <person name="Buck C.B."/>
        </authorList>
    </citation>
    <scope>NUCLEOTIDE SEQUENCE</scope>
    <source>
        <strain evidence="1">CtsNK10</strain>
    </source>
</reference>
<sequence>MYKLMMQDNSLEFNIKSVELLPFSVKWKKDGDSFILNKVTNEPKSKSIQINFSNDVENRFTKEINIDEFK</sequence>
<proteinExistence type="predicted"/>
<name>A0A8S5NMJ8_9CAUD</name>
<protein>
    <submittedName>
        <fullName evidence="1">Uncharacterized protein</fullName>
    </submittedName>
</protein>